<evidence type="ECO:0000313" key="1">
    <source>
        <dbReference type="EMBL" id="JAH78543.1"/>
    </source>
</evidence>
<reference evidence="1" key="2">
    <citation type="journal article" date="2015" name="Fish Shellfish Immunol.">
        <title>Early steps in the European eel (Anguilla anguilla)-Vibrio vulnificus interaction in the gills: Role of the RtxA13 toxin.</title>
        <authorList>
            <person name="Callol A."/>
            <person name="Pajuelo D."/>
            <person name="Ebbesson L."/>
            <person name="Teles M."/>
            <person name="MacKenzie S."/>
            <person name="Amaro C."/>
        </authorList>
    </citation>
    <scope>NUCLEOTIDE SEQUENCE</scope>
</reference>
<organism evidence="1">
    <name type="scientific">Anguilla anguilla</name>
    <name type="common">European freshwater eel</name>
    <name type="synonym">Muraena anguilla</name>
    <dbReference type="NCBI Taxonomy" id="7936"/>
    <lineage>
        <taxon>Eukaryota</taxon>
        <taxon>Metazoa</taxon>
        <taxon>Chordata</taxon>
        <taxon>Craniata</taxon>
        <taxon>Vertebrata</taxon>
        <taxon>Euteleostomi</taxon>
        <taxon>Actinopterygii</taxon>
        <taxon>Neopterygii</taxon>
        <taxon>Teleostei</taxon>
        <taxon>Anguilliformes</taxon>
        <taxon>Anguillidae</taxon>
        <taxon>Anguilla</taxon>
    </lineage>
</organism>
<sequence>MSGLVFSPPGQ</sequence>
<proteinExistence type="predicted"/>
<protein>
    <submittedName>
        <fullName evidence="1">Uncharacterized protein</fullName>
    </submittedName>
</protein>
<dbReference type="EMBL" id="GBXM01030034">
    <property type="protein sequence ID" value="JAH78543.1"/>
    <property type="molecule type" value="Transcribed_RNA"/>
</dbReference>
<accession>A0A0E9VMS4</accession>
<reference evidence="1" key="1">
    <citation type="submission" date="2014-11" db="EMBL/GenBank/DDBJ databases">
        <authorList>
            <person name="Amaro Gonzalez C."/>
        </authorList>
    </citation>
    <scope>NUCLEOTIDE SEQUENCE</scope>
</reference>
<name>A0A0E9VMS4_ANGAN</name>